<proteinExistence type="predicted"/>
<organism evidence="1">
    <name type="scientific">Rhizophora mucronata</name>
    <name type="common">Asiatic mangrove</name>
    <dbReference type="NCBI Taxonomy" id="61149"/>
    <lineage>
        <taxon>Eukaryota</taxon>
        <taxon>Viridiplantae</taxon>
        <taxon>Streptophyta</taxon>
        <taxon>Embryophyta</taxon>
        <taxon>Tracheophyta</taxon>
        <taxon>Spermatophyta</taxon>
        <taxon>Magnoliopsida</taxon>
        <taxon>eudicotyledons</taxon>
        <taxon>Gunneridae</taxon>
        <taxon>Pentapetalae</taxon>
        <taxon>rosids</taxon>
        <taxon>fabids</taxon>
        <taxon>Malpighiales</taxon>
        <taxon>Rhizophoraceae</taxon>
        <taxon>Rhizophora</taxon>
    </lineage>
</organism>
<dbReference type="EMBL" id="GGEC01048237">
    <property type="protein sequence ID" value="MBX28721.1"/>
    <property type="molecule type" value="Transcribed_RNA"/>
</dbReference>
<sequence length="38" mass="4293">MLELQSLHDFFPNLKSLDLTSNNLQGTSFGYFLTSKNA</sequence>
<accession>A0A2P2MET2</accession>
<dbReference type="AlphaFoldDB" id="A0A2P2MET2"/>
<evidence type="ECO:0000313" key="1">
    <source>
        <dbReference type="EMBL" id="MBX28721.1"/>
    </source>
</evidence>
<name>A0A2P2MET2_RHIMU</name>
<reference evidence="1" key="1">
    <citation type="submission" date="2018-02" db="EMBL/GenBank/DDBJ databases">
        <title>Rhizophora mucronata_Transcriptome.</title>
        <authorList>
            <person name="Meera S.P."/>
            <person name="Sreeshan A."/>
            <person name="Augustine A."/>
        </authorList>
    </citation>
    <scope>NUCLEOTIDE SEQUENCE</scope>
    <source>
        <tissue evidence="1">Leaf</tissue>
    </source>
</reference>
<protein>
    <submittedName>
        <fullName evidence="1">Uncharacterized protein</fullName>
    </submittedName>
</protein>